<name>A0A1Y6BCZ7_9NEIS</name>
<evidence type="ECO:0000313" key="1">
    <source>
        <dbReference type="EMBL" id="SMF01463.1"/>
    </source>
</evidence>
<dbReference type="Proteomes" id="UP000192920">
    <property type="component" value="Unassembled WGS sequence"/>
</dbReference>
<accession>A0A1Y6BCZ7</accession>
<gene>
    <name evidence="1" type="ORF">SAMN02745746_00722</name>
</gene>
<protein>
    <submittedName>
        <fullName evidence="1">Uncharacterized protein</fullName>
    </submittedName>
</protein>
<sequence>MNTLILPLFRHDKTYSLTILSPRNIEGKVFSSALFVVINPLSP</sequence>
<evidence type="ECO:0000313" key="2">
    <source>
        <dbReference type="Proteomes" id="UP000192920"/>
    </source>
</evidence>
<organism evidence="1 2">
    <name type="scientific">Pseudogulbenkiania subflava DSM 22618</name>
    <dbReference type="NCBI Taxonomy" id="1123014"/>
    <lineage>
        <taxon>Bacteria</taxon>
        <taxon>Pseudomonadati</taxon>
        <taxon>Pseudomonadota</taxon>
        <taxon>Betaproteobacteria</taxon>
        <taxon>Neisseriales</taxon>
        <taxon>Chromobacteriaceae</taxon>
        <taxon>Pseudogulbenkiania</taxon>
    </lineage>
</organism>
<proteinExistence type="predicted"/>
<dbReference type="AlphaFoldDB" id="A0A1Y6BCZ7"/>
<reference evidence="2" key="1">
    <citation type="submission" date="2017-04" db="EMBL/GenBank/DDBJ databases">
        <authorList>
            <person name="Varghese N."/>
            <person name="Submissions S."/>
        </authorList>
    </citation>
    <scope>NUCLEOTIDE SEQUENCE [LARGE SCALE GENOMIC DNA]</scope>
    <source>
        <strain evidence="2">DSM 22618</strain>
    </source>
</reference>
<dbReference type="EMBL" id="FXAG01000003">
    <property type="protein sequence ID" value="SMF01463.1"/>
    <property type="molecule type" value="Genomic_DNA"/>
</dbReference>
<keyword evidence="2" id="KW-1185">Reference proteome</keyword>